<evidence type="ECO:0000256" key="1">
    <source>
        <dbReference type="ARBA" id="ARBA00010701"/>
    </source>
</evidence>
<evidence type="ECO:0000256" key="7">
    <source>
        <dbReference type="PIRNR" id="PIRNR000862"/>
    </source>
</evidence>
<feature type="domain" description="Partial AB-hydrolase lipase" evidence="10">
    <location>
        <begin position="35"/>
        <end position="87"/>
    </location>
</feature>
<feature type="active site" description="Charge relay system" evidence="8">
    <location>
        <position position="363"/>
    </location>
</feature>
<evidence type="ECO:0000256" key="3">
    <source>
        <dbReference type="ARBA" id="ARBA00022801"/>
    </source>
</evidence>
<dbReference type="AlphaFoldDB" id="A0A9P0CCD9"/>
<reference evidence="11" key="2">
    <citation type="submission" date="2022-10" db="EMBL/GenBank/DDBJ databases">
        <authorList>
            <consortium name="ENA_rothamsted_submissions"/>
            <consortium name="culmorum"/>
            <person name="King R."/>
        </authorList>
    </citation>
    <scope>NUCLEOTIDE SEQUENCE</scope>
</reference>
<dbReference type="Pfam" id="PF04083">
    <property type="entry name" value="Abhydro_lipase"/>
    <property type="match status" value="1"/>
</dbReference>
<name>A0A9P0CCD9_9NEOP</name>
<dbReference type="GO" id="GO:0016042">
    <property type="term" value="P:lipid catabolic process"/>
    <property type="evidence" value="ECO:0007669"/>
    <property type="project" value="UniProtKB-KW"/>
</dbReference>
<dbReference type="EMBL" id="OU893336">
    <property type="protein sequence ID" value="CAH0760554.1"/>
    <property type="molecule type" value="Genomic_DNA"/>
</dbReference>
<evidence type="ECO:0000256" key="4">
    <source>
        <dbReference type="ARBA" id="ARBA00022963"/>
    </source>
</evidence>
<comment type="similarity">
    <text evidence="1 7">Belongs to the AB hydrolase superfamily. Lipase family.</text>
</comment>
<keyword evidence="5" id="KW-0443">Lipid metabolism</keyword>
<dbReference type="Proteomes" id="UP001153714">
    <property type="component" value="Chromosome 5"/>
</dbReference>
<dbReference type="PANTHER" id="PTHR11005">
    <property type="entry name" value="LYSOSOMAL ACID LIPASE-RELATED"/>
    <property type="match status" value="1"/>
</dbReference>
<dbReference type="GO" id="GO:0016788">
    <property type="term" value="F:hydrolase activity, acting on ester bonds"/>
    <property type="evidence" value="ECO:0007669"/>
    <property type="project" value="InterPro"/>
</dbReference>
<accession>A0A9P0CCD9</accession>
<evidence type="ECO:0000256" key="8">
    <source>
        <dbReference type="PIRSR" id="PIRSR000862-1"/>
    </source>
</evidence>
<feature type="chain" id="PRO_5040245576" description="Lipase" evidence="9">
    <location>
        <begin position="17"/>
        <end position="388"/>
    </location>
</feature>
<dbReference type="Gene3D" id="3.40.50.1820">
    <property type="entry name" value="alpha/beta hydrolase"/>
    <property type="match status" value="1"/>
</dbReference>
<dbReference type="FunFam" id="3.40.50.1820:FF:000057">
    <property type="entry name" value="Lipase"/>
    <property type="match status" value="1"/>
</dbReference>
<evidence type="ECO:0000313" key="11">
    <source>
        <dbReference type="EMBL" id="CAH0760554.1"/>
    </source>
</evidence>
<keyword evidence="6" id="KW-0325">Glycoprotein</keyword>
<reference evidence="11" key="1">
    <citation type="submission" date="2021-12" db="EMBL/GenBank/DDBJ databases">
        <authorList>
            <person name="King R."/>
        </authorList>
    </citation>
    <scope>NUCLEOTIDE SEQUENCE</scope>
</reference>
<evidence type="ECO:0000256" key="5">
    <source>
        <dbReference type="ARBA" id="ARBA00023098"/>
    </source>
</evidence>
<evidence type="ECO:0000256" key="6">
    <source>
        <dbReference type="ARBA" id="ARBA00023180"/>
    </source>
</evidence>
<dbReference type="InterPro" id="IPR029058">
    <property type="entry name" value="AB_hydrolase_fold"/>
</dbReference>
<keyword evidence="2 9" id="KW-0732">Signal</keyword>
<evidence type="ECO:0000256" key="9">
    <source>
        <dbReference type="SAM" id="SignalP"/>
    </source>
</evidence>
<feature type="active site" description="Nucleophile" evidence="8">
    <location>
        <position position="162"/>
    </location>
</feature>
<dbReference type="InterPro" id="IPR006693">
    <property type="entry name" value="AB_hydrolase_lipase"/>
</dbReference>
<gene>
    <name evidence="11" type="ORF">DIATSA_LOCUS10731</name>
</gene>
<proteinExistence type="inferred from homology"/>
<dbReference type="OrthoDB" id="9974421at2759"/>
<keyword evidence="4 7" id="KW-0442">Lipid degradation</keyword>
<sequence>MLLILYVLYFLYNVSADLMEEINSRLPEDGRLNFTELATKYGLETEEYDVITEDNYILKLFHIQGDRTKPILLCHGADNSADTYIMRGNTSLAVTLAKEGYDLWFMNSRDKKYSQRNLYLHPKDADFWNFTFHEIGIYDLSANIDYVLNKTNQGQLTLIGFSQGNQIWFVLGSMRPEYNSKVKVAIALAPVAYLNHARLPDLLTWTLINNFLKASGNHVLFGENSILTAASRTICPIMKAGAEFCINFNIFPICGADPPGLEPEFVPILIGHTPSNLVRKVLDHMVQVKTSKRFQLYDYGTVTNIVKYGSAQPPEYPVKKISAKVELLVGRNDKQAVVDDIQILKQQLPNSSYHEIDVDLWNHIDFVWGKYMKEFLYPLVLDLLKKYN</sequence>
<feature type="active site" description="Charge relay system" evidence="8">
    <location>
        <position position="333"/>
    </location>
</feature>
<keyword evidence="3 7" id="KW-0378">Hydrolase</keyword>
<dbReference type="SUPFAM" id="SSF53474">
    <property type="entry name" value="alpha/beta-Hydrolases"/>
    <property type="match status" value="1"/>
</dbReference>
<dbReference type="PIRSF" id="PIRSF000862">
    <property type="entry name" value="Steryl_ester_lip"/>
    <property type="match status" value="1"/>
</dbReference>
<evidence type="ECO:0000259" key="10">
    <source>
        <dbReference type="Pfam" id="PF04083"/>
    </source>
</evidence>
<dbReference type="InterPro" id="IPR025483">
    <property type="entry name" value="Lipase_euk"/>
</dbReference>
<evidence type="ECO:0000313" key="12">
    <source>
        <dbReference type="Proteomes" id="UP001153714"/>
    </source>
</evidence>
<feature type="signal peptide" evidence="9">
    <location>
        <begin position="1"/>
        <end position="16"/>
    </location>
</feature>
<keyword evidence="12" id="KW-1185">Reference proteome</keyword>
<evidence type="ECO:0000256" key="2">
    <source>
        <dbReference type="ARBA" id="ARBA00022729"/>
    </source>
</evidence>
<protein>
    <recommendedName>
        <fullName evidence="7">Lipase</fullName>
    </recommendedName>
</protein>
<organism evidence="11 12">
    <name type="scientific">Diatraea saccharalis</name>
    <name type="common">sugarcane borer</name>
    <dbReference type="NCBI Taxonomy" id="40085"/>
    <lineage>
        <taxon>Eukaryota</taxon>
        <taxon>Metazoa</taxon>
        <taxon>Ecdysozoa</taxon>
        <taxon>Arthropoda</taxon>
        <taxon>Hexapoda</taxon>
        <taxon>Insecta</taxon>
        <taxon>Pterygota</taxon>
        <taxon>Neoptera</taxon>
        <taxon>Endopterygota</taxon>
        <taxon>Lepidoptera</taxon>
        <taxon>Glossata</taxon>
        <taxon>Ditrysia</taxon>
        <taxon>Pyraloidea</taxon>
        <taxon>Crambidae</taxon>
        <taxon>Crambinae</taxon>
        <taxon>Diatraea</taxon>
    </lineage>
</organism>